<dbReference type="FunCoup" id="A0A674GJS6">
    <property type="interactions" value="638"/>
</dbReference>
<feature type="compositionally biased region" description="Basic residues" evidence="1">
    <location>
        <begin position="172"/>
        <end position="181"/>
    </location>
</feature>
<dbReference type="PANTHER" id="PTHR14662:SF2">
    <property type="entry name" value="PARTNER AND LOCALIZER OF BRCA2"/>
    <property type="match status" value="1"/>
</dbReference>
<evidence type="ECO:0000313" key="3">
    <source>
        <dbReference type="Ensembl" id="ENSTGUP00000023043.1"/>
    </source>
</evidence>
<feature type="region of interest" description="Disordered" evidence="1">
    <location>
        <begin position="988"/>
        <end position="1007"/>
    </location>
</feature>
<feature type="compositionally biased region" description="Basic and acidic residues" evidence="1">
    <location>
        <begin position="775"/>
        <end position="796"/>
    </location>
</feature>
<name>A0A674GJS6_TAEGU</name>
<reference evidence="3" key="3">
    <citation type="submission" date="2025-09" db="UniProtKB">
        <authorList>
            <consortium name="Ensembl"/>
        </authorList>
    </citation>
    <scope>IDENTIFICATION</scope>
</reference>
<feature type="region of interest" description="Disordered" evidence="1">
    <location>
        <begin position="1112"/>
        <end position="1192"/>
    </location>
</feature>
<evidence type="ECO:0000256" key="1">
    <source>
        <dbReference type="SAM" id="MobiDB-lite"/>
    </source>
</evidence>
<evidence type="ECO:0000259" key="2">
    <source>
        <dbReference type="Pfam" id="PF16756"/>
    </source>
</evidence>
<dbReference type="SUPFAM" id="SSF50969">
    <property type="entry name" value="YVTN repeat-like/Quinoprotein amine dehydrogenase"/>
    <property type="match status" value="1"/>
</dbReference>
<dbReference type="Pfam" id="PF16756">
    <property type="entry name" value="PALB2_WD40"/>
    <property type="match status" value="1"/>
</dbReference>
<dbReference type="GO" id="GO:0003677">
    <property type="term" value="F:DNA binding"/>
    <property type="evidence" value="ECO:0007669"/>
    <property type="project" value="InterPro"/>
</dbReference>
<dbReference type="Proteomes" id="UP000007754">
    <property type="component" value="Chromosome 14"/>
</dbReference>
<reference evidence="3 4" key="1">
    <citation type="journal article" date="2010" name="Nature">
        <title>The genome of a songbird.</title>
        <authorList>
            <person name="Warren W.C."/>
            <person name="Clayton D.F."/>
            <person name="Ellegren H."/>
            <person name="Arnold A.P."/>
            <person name="Hillier L.W."/>
            <person name="Kunstner A."/>
            <person name="Searle S."/>
            <person name="White S."/>
            <person name="Vilella A.J."/>
            <person name="Fairley S."/>
            <person name="Heger A."/>
            <person name="Kong L."/>
            <person name="Ponting C.P."/>
            <person name="Jarvis E.D."/>
            <person name="Mello C.V."/>
            <person name="Minx P."/>
            <person name="Lovell P."/>
            <person name="Velho T.A."/>
            <person name="Ferris M."/>
            <person name="Balakrishnan C.N."/>
            <person name="Sinha S."/>
            <person name="Blatti C."/>
            <person name="London S.E."/>
            <person name="Li Y."/>
            <person name="Lin Y.C."/>
            <person name="George J."/>
            <person name="Sweedler J."/>
            <person name="Southey B."/>
            <person name="Gunaratne P."/>
            <person name="Watson M."/>
            <person name="Nam K."/>
            <person name="Backstrom N."/>
            <person name="Smeds L."/>
            <person name="Nabholz B."/>
            <person name="Itoh Y."/>
            <person name="Whitney O."/>
            <person name="Pfenning A.R."/>
            <person name="Howard J."/>
            <person name="Volker M."/>
            <person name="Skinner B.M."/>
            <person name="Griffin D.K."/>
            <person name="Ye L."/>
            <person name="McLaren W.M."/>
            <person name="Flicek P."/>
            <person name="Quesada V."/>
            <person name="Velasco G."/>
            <person name="Lopez-Otin C."/>
            <person name="Puente X.S."/>
            <person name="Olender T."/>
            <person name="Lancet D."/>
            <person name="Smit A.F."/>
            <person name="Hubley R."/>
            <person name="Konkel M.K."/>
            <person name="Walker J.A."/>
            <person name="Batzer M.A."/>
            <person name="Gu W."/>
            <person name="Pollock D.D."/>
            <person name="Chen L."/>
            <person name="Cheng Z."/>
            <person name="Eichler E.E."/>
            <person name="Stapley J."/>
            <person name="Slate J."/>
            <person name="Ekblom R."/>
            <person name="Birkhead T."/>
            <person name="Burke T."/>
            <person name="Burt D."/>
            <person name="Scharff C."/>
            <person name="Adam I."/>
            <person name="Richard H."/>
            <person name="Sultan M."/>
            <person name="Soldatov A."/>
            <person name="Lehrach H."/>
            <person name="Edwards S.V."/>
            <person name="Yang S.P."/>
            <person name="Li X."/>
            <person name="Graves T."/>
            <person name="Fulton L."/>
            <person name="Nelson J."/>
            <person name="Chinwalla A."/>
            <person name="Hou S."/>
            <person name="Mardis E.R."/>
            <person name="Wilson R.K."/>
        </authorList>
    </citation>
    <scope>NUCLEOTIDE SEQUENCE [LARGE SCALE GENOMIC DNA]</scope>
</reference>
<feature type="compositionally biased region" description="Low complexity" evidence="1">
    <location>
        <begin position="696"/>
        <end position="725"/>
    </location>
</feature>
<proteinExistence type="predicted"/>
<evidence type="ECO:0000313" key="4">
    <source>
        <dbReference type="Proteomes" id="UP000007754"/>
    </source>
</evidence>
<feature type="compositionally biased region" description="Low complexity" evidence="1">
    <location>
        <begin position="21"/>
        <end position="31"/>
    </location>
</feature>
<feature type="region of interest" description="Disordered" evidence="1">
    <location>
        <begin position="125"/>
        <end position="341"/>
    </location>
</feature>
<feature type="region of interest" description="Disordered" evidence="1">
    <location>
        <begin position="650"/>
        <end position="830"/>
    </location>
</feature>
<dbReference type="PANTHER" id="PTHR14662">
    <property type="entry name" value="PARTNER AND LOCALIZER OF BRCA2"/>
    <property type="match status" value="1"/>
</dbReference>
<keyword evidence="4" id="KW-1185">Reference proteome</keyword>
<organism evidence="3 4">
    <name type="scientific">Taeniopygia guttata</name>
    <name type="common">Zebra finch</name>
    <name type="synonym">Poephila guttata</name>
    <dbReference type="NCBI Taxonomy" id="59729"/>
    <lineage>
        <taxon>Eukaryota</taxon>
        <taxon>Metazoa</taxon>
        <taxon>Chordata</taxon>
        <taxon>Craniata</taxon>
        <taxon>Vertebrata</taxon>
        <taxon>Euteleostomi</taxon>
        <taxon>Archelosauria</taxon>
        <taxon>Archosauria</taxon>
        <taxon>Dinosauria</taxon>
        <taxon>Saurischia</taxon>
        <taxon>Theropoda</taxon>
        <taxon>Coelurosauria</taxon>
        <taxon>Aves</taxon>
        <taxon>Neognathae</taxon>
        <taxon>Neoaves</taxon>
        <taxon>Telluraves</taxon>
        <taxon>Australaves</taxon>
        <taxon>Passeriformes</taxon>
        <taxon>Passeroidea</taxon>
        <taxon>Estrildidae</taxon>
        <taxon>Estrildinae</taxon>
        <taxon>Taeniopygia</taxon>
    </lineage>
</organism>
<gene>
    <name evidence="3" type="primary">PALB2</name>
</gene>
<dbReference type="InterPro" id="IPR042417">
    <property type="entry name" value="PALB2"/>
</dbReference>
<feature type="compositionally biased region" description="Basic residues" evidence="1">
    <location>
        <begin position="731"/>
        <end position="742"/>
    </location>
</feature>
<dbReference type="GO" id="GO:0000724">
    <property type="term" value="P:double-strand break repair via homologous recombination"/>
    <property type="evidence" value="ECO:0007669"/>
    <property type="project" value="InterPro"/>
</dbReference>
<feature type="compositionally biased region" description="Polar residues" evidence="1">
    <location>
        <begin position="754"/>
        <end position="774"/>
    </location>
</feature>
<dbReference type="InterPro" id="IPR031920">
    <property type="entry name" value="PALB2_WD40"/>
</dbReference>
<sequence length="1533" mass="163233">MPASITEAGTEQGGVVPGTDGARAAAAAGPGRAHRSPCRSGRCSGCRTAPTVGSPCCRRPAGRTGGHSGCPGPAAAERARPGPAAPVPPLPRPRSPLPIPPAPPAAPHRLDVLGLVVEHLAELHGRPARRARSAPLPSRHLRRGRSRPVAMEAPRAALSGADREKVRGPGRRDRHRHRHRAGTGPGPSRRVSLAAAGEAGAAEAGVQRDRHPAAGERAGPGHRGNRGAPGAPGAPGTASPSQPRRALVCPQRARRAERARSHGRRERSPPGGSDGEPGAPGSRDNTSPSADRGEPSQLQTKTCCDADTEKTTSVTVKHVPELSSDEVSPQDSPRAESFQNSQEHVCCGIIRPVPVEKEPQTSRGMMKLRRRTKALESKERELVHDVHLISAGEVMKNQTTSAEELQSPVFRHSSISYTEEPAQRAAGAVLVQGEGNSFTPDAASGLVQDVFESSVTAGEPELSPHALRDSRDVWQPESLGAVATPDRHEPCSQHGDSVLLDPRGDGGEESPSIIKQPEGQSLCEDQGELRGLLDLMSENEILPDSRNNTITEESKTHEGHQSDTNTLNPCPADKALDAAEELLESRQLEIEPRLSRADQALAPEGTLSSCTVVEGLLFPVEYYVRTTRRMSSCQRKVDLDAVILGQLGRSKKGQRSKCKQKDANPNQSLQERNEGDLEPGAGPFPFLGVENDQANSSSSQKSLPASSSSSTSLESISQQSIASTRQEQRQSQRKQKGRRKSACKAPMHPVSQELIESQDPTMANESSTLLSNENQSEKKNCDANLERSSSDERRLSDAAALGSAGTGVTGATRAAGPDPPAGGSQVPGKCHQAPLERVQNPLHSSDSPSPGSATCASHVGDVEANAPVCQGENHPVRRVKRQRGAEQLPGVSVPLRRSLRCSARRRPQAGSTDDSSRGRSSPMGSQGAAALGLPAVDTCGSLFSFRSLQWLVPKLGIRDFHLPNEEFGVLKLEKLKPSPVNDLEDFVSGDGVAPEDTPDAQMKPKEKSLRSNLLLPSKTGLPELPCIESLTSKKELSTHELLFTPMGTVLAEVSTHPDISSSILPFVGATPGVLPSLHTEVFPDTPSVPTLPVTSPSPRGAAALVLGDVTHRDPAVPLHPDSCAAGAARNQEEQGTTLPSAAERGPEKESDETVSLEKHQQPENKEQESCRASPEQRRDVAEPLTPVLPDGPREESLQFVSELKDPSCSVDVSAVWWAAAGGRELRVVTASESAVSLWEPRAPCCWARVHTWRLPEIPVIQIVPLPDTCNLVCVALGELEIGEIRLLLYSSETDSFKHSLVKTGNIKAVVGLKDWRLVSSSRTMQEQQVEMVSLSETGGSKDWQTLMPPEETVTAFAEVEGMREALVGTTAGNSIVVWNLKTGQLLRNMHVGYSYPAFICHRAYSDSGLLFVVLSHPHAKESESCGSPAFRVVAFNPRTGRSAGVMFSCVPPGPAGRYLEGDVWDTAGAAVLTSGAVAVWDLLRGRCTAVLPPGPAGHWALARWAAGGAVLLAGRRDGTVQLYRYQPPQPGAA</sequence>
<dbReference type="InterPro" id="IPR015943">
    <property type="entry name" value="WD40/YVTN_repeat-like_dom_sf"/>
</dbReference>
<dbReference type="Gene3D" id="2.130.10.10">
    <property type="entry name" value="YVTN repeat-like/Quinoprotein amine dehydrogenase"/>
    <property type="match status" value="1"/>
</dbReference>
<reference evidence="3" key="2">
    <citation type="submission" date="2025-08" db="UniProtKB">
        <authorList>
            <consortium name="Ensembl"/>
        </authorList>
    </citation>
    <scope>IDENTIFICATION</scope>
</reference>
<dbReference type="InterPro" id="IPR011044">
    <property type="entry name" value="Quino_amine_DH_bsu"/>
</dbReference>
<dbReference type="Ensembl" id="ENSTGUT00000043594.1">
    <property type="protein sequence ID" value="ENSTGUP00000023043.1"/>
    <property type="gene ID" value="ENSTGUG00000006104.2"/>
</dbReference>
<dbReference type="OMA" id="GHCQKED"/>
<dbReference type="InParanoid" id="A0A674GJS6"/>
<feature type="region of interest" description="Disordered" evidence="1">
    <location>
        <begin position="482"/>
        <end position="522"/>
    </location>
</feature>
<feature type="compositionally biased region" description="Polar residues" evidence="1">
    <location>
        <begin position="325"/>
        <end position="341"/>
    </location>
</feature>
<dbReference type="GeneTree" id="ENSGT00390000014423"/>
<feature type="compositionally biased region" description="Basic and acidic residues" evidence="1">
    <location>
        <begin position="161"/>
        <end position="171"/>
    </location>
</feature>
<feature type="compositionally biased region" description="Low complexity" evidence="1">
    <location>
        <begin position="194"/>
        <end position="205"/>
    </location>
</feature>
<feature type="compositionally biased region" description="Low complexity" evidence="1">
    <location>
        <begin position="910"/>
        <end position="921"/>
    </location>
</feature>
<feature type="compositionally biased region" description="Low complexity" evidence="1">
    <location>
        <begin position="226"/>
        <end position="240"/>
    </location>
</feature>
<dbReference type="GO" id="GO:0005654">
    <property type="term" value="C:nucleoplasm"/>
    <property type="evidence" value="ECO:0007669"/>
    <property type="project" value="TreeGrafter"/>
</dbReference>
<protein>
    <submittedName>
        <fullName evidence="3">Partner and localizer of BRCA2</fullName>
    </submittedName>
</protein>
<accession>A0A674GJS6</accession>
<feature type="region of interest" description="Disordered" evidence="1">
    <location>
        <begin position="1"/>
        <end position="107"/>
    </location>
</feature>
<feature type="domain" description="Partner and localiser of BRCA2 WD40" evidence="2">
    <location>
        <begin position="1189"/>
        <end position="1524"/>
    </location>
</feature>
<feature type="compositionally biased region" description="Basic and acidic residues" evidence="1">
    <location>
        <begin position="1155"/>
        <end position="1181"/>
    </location>
</feature>
<feature type="compositionally biased region" description="Pro residues" evidence="1">
    <location>
        <begin position="83"/>
        <end position="106"/>
    </location>
</feature>
<feature type="compositionally biased region" description="Basic residues" evidence="1">
    <location>
        <begin position="897"/>
        <end position="907"/>
    </location>
</feature>
<feature type="region of interest" description="Disordered" evidence="1">
    <location>
        <begin position="866"/>
        <end position="928"/>
    </location>
</feature>